<dbReference type="Pfam" id="PF25325">
    <property type="entry name" value="EF-hand_EFHB_C"/>
    <property type="match status" value="1"/>
</dbReference>
<keyword evidence="1" id="KW-0812">Transmembrane</keyword>
<feature type="domain" description="EFHB C-terminal EF-hand" evidence="2">
    <location>
        <begin position="297"/>
        <end position="347"/>
    </location>
</feature>
<proteinExistence type="predicted"/>
<dbReference type="VEuPathDB" id="TriTrypDB:LdCL_360041800"/>
<keyword evidence="1" id="KW-0472">Membrane</keyword>
<feature type="transmembrane region" description="Helical" evidence="1">
    <location>
        <begin position="358"/>
        <end position="377"/>
    </location>
</feature>
<dbReference type="EMBL" id="RHLD01000002">
    <property type="protein sequence ID" value="TPP42105.1"/>
    <property type="molecule type" value="Genomic_DNA"/>
</dbReference>
<accession>A0A504X396</accession>
<evidence type="ECO:0000313" key="4">
    <source>
        <dbReference type="Proteomes" id="UP000318821"/>
    </source>
</evidence>
<name>A0A504X396_LEIDO</name>
<protein>
    <recommendedName>
        <fullName evidence="2">EFHB C-terminal EF-hand domain-containing protein</fullName>
    </recommendedName>
</protein>
<dbReference type="VEuPathDB" id="TriTrypDB:LdBPK_363480.1"/>
<keyword evidence="1" id="KW-1133">Transmembrane helix</keyword>
<dbReference type="VEuPathDB" id="TriTrypDB:LDHU3_36.4760"/>
<evidence type="ECO:0000259" key="2">
    <source>
        <dbReference type="Pfam" id="PF25325"/>
    </source>
</evidence>
<evidence type="ECO:0000256" key="1">
    <source>
        <dbReference type="SAM" id="Phobius"/>
    </source>
</evidence>
<sequence>MSTYANSQARLNRVAPQLRPAGVHGDWTEATTAELLSSYNPSGIITPDHIRSFHHRGCDVGEQRRHWGLAKDAPVDPNMRHGVKGKETGGADACLRPEMYADKMTALLDAQRESQYLSYRRKPLGHAPVPRDPVPVPFGGFGITQKKGDSTQSVLAGYRSVDVLHPAGEQLTRNYDWERAGIDPTQHRFGKPSARSDGTTAAALYGLDDPAEWDEEKRGSVTKFGATGTAASYFQTEQPTVRELLSSWAQTASGSRTDKAASGKSGQQGLTGFAEAAVAAKATHPRLRRWPDEVRAHQLLYPCHYVSLGVESKYFAGGRPLEDIRRLCHKCGFGMSDADIDAVLRLADNLLVLLLPDQVFMCVIVFATGCVAVAVLFRQQPFSTNLNKDRWLSGGMNPHEQYERNATMSQIFEMHKEAIDNTRAELTRPQVFSAPSGYHSPSGVYAP</sequence>
<gene>
    <name evidence="3" type="ORF">CGC20_28235</name>
</gene>
<dbReference type="Proteomes" id="UP000318821">
    <property type="component" value="Unassembled WGS sequence"/>
</dbReference>
<comment type="caution">
    <text evidence="3">The sequence shown here is derived from an EMBL/GenBank/DDBJ whole genome shotgun (WGS) entry which is preliminary data.</text>
</comment>
<evidence type="ECO:0000313" key="3">
    <source>
        <dbReference type="EMBL" id="TPP42105.1"/>
    </source>
</evidence>
<dbReference type="InterPro" id="IPR057428">
    <property type="entry name" value="EFHB_EF-hand_C"/>
</dbReference>
<reference evidence="4" key="1">
    <citation type="submission" date="2019-02" db="EMBL/GenBank/DDBJ databases">
        <title>FDA dAtabase for Regulatory Grade micrObial Sequences (FDA-ARGOS): Supporting development and validation of Infectious Disease Dx tests.</title>
        <authorList>
            <person name="Duncan R."/>
            <person name="Fisher C."/>
            <person name="Tallon L."/>
            <person name="Sadzewicz L."/>
            <person name="Sengamalay N."/>
            <person name="Ott S."/>
            <person name="Godinez A."/>
            <person name="Nagaraj S."/>
            <person name="Vavikolanu K."/>
            <person name="Vyas G."/>
            <person name="Nadendla S."/>
            <person name="Aluvathingal J."/>
            <person name="Sichtig H."/>
        </authorList>
    </citation>
    <scope>NUCLEOTIDE SEQUENCE [LARGE SCALE GENOMIC DNA]</scope>
    <source>
        <strain evidence="4">FDAARGOS_360</strain>
    </source>
</reference>
<dbReference type="VEuPathDB" id="TriTrypDB:LdCL_360041700"/>
<organism evidence="3 4">
    <name type="scientific">Leishmania donovani</name>
    <dbReference type="NCBI Taxonomy" id="5661"/>
    <lineage>
        <taxon>Eukaryota</taxon>
        <taxon>Discoba</taxon>
        <taxon>Euglenozoa</taxon>
        <taxon>Kinetoplastea</taxon>
        <taxon>Metakinetoplastina</taxon>
        <taxon>Trypanosomatida</taxon>
        <taxon>Trypanosomatidae</taxon>
        <taxon>Leishmaniinae</taxon>
        <taxon>Leishmania</taxon>
    </lineage>
</organism>
<dbReference type="VEuPathDB" id="TriTrypDB:LdBPK_363490.1"/>
<dbReference type="VEuPathDB" id="TriTrypDB:LDHU3_36.4750"/>
<dbReference type="AlphaFoldDB" id="A0A504X396"/>